<evidence type="ECO:0000256" key="2">
    <source>
        <dbReference type="ARBA" id="ARBA00023239"/>
    </source>
</evidence>
<evidence type="ECO:0000313" key="5">
    <source>
        <dbReference type="Proteomes" id="UP000006250"/>
    </source>
</evidence>
<evidence type="ECO:0000313" key="4">
    <source>
        <dbReference type="EMBL" id="EFL50273.1"/>
    </source>
</evidence>
<organism evidence="4 5">
    <name type="scientific">Solidesulfovibrio fructosivorans JJ]</name>
    <dbReference type="NCBI Taxonomy" id="596151"/>
    <lineage>
        <taxon>Bacteria</taxon>
        <taxon>Pseudomonadati</taxon>
        <taxon>Thermodesulfobacteriota</taxon>
        <taxon>Desulfovibrionia</taxon>
        <taxon>Desulfovibrionales</taxon>
        <taxon>Desulfovibrionaceae</taxon>
        <taxon>Solidesulfovibrio</taxon>
    </lineage>
</organism>
<evidence type="ECO:0000259" key="3">
    <source>
        <dbReference type="SMART" id="SM01007"/>
    </source>
</evidence>
<dbReference type="Pfam" id="PF00596">
    <property type="entry name" value="Aldolase_II"/>
    <property type="match status" value="1"/>
</dbReference>
<dbReference type="GO" id="GO:0019323">
    <property type="term" value="P:pentose catabolic process"/>
    <property type="evidence" value="ECO:0007669"/>
    <property type="project" value="TreeGrafter"/>
</dbReference>
<gene>
    <name evidence="4" type="ORF">DesfrDRAFT_2962</name>
</gene>
<dbReference type="GO" id="GO:0005829">
    <property type="term" value="C:cytosol"/>
    <property type="evidence" value="ECO:0007669"/>
    <property type="project" value="TreeGrafter"/>
</dbReference>
<keyword evidence="1" id="KW-0479">Metal-binding</keyword>
<reference evidence="4 5" key="1">
    <citation type="submission" date="2010-08" db="EMBL/GenBank/DDBJ databases">
        <title>The draft genome of Desulfovibrio fructosovorans JJ.</title>
        <authorList>
            <consortium name="US DOE Joint Genome Institute (JGI-PGF)"/>
            <person name="Lucas S."/>
            <person name="Copeland A."/>
            <person name="Lapidus A."/>
            <person name="Cheng J.-F."/>
            <person name="Bruce D."/>
            <person name="Goodwin L."/>
            <person name="Pitluck S."/>
            <person name="Land M.L."/>
            <person name="Hauser L."/>
            <person name="Chang Y.-J."/>
            <person name="Jeffries C."/>
            <person name="Wall J.D."/>
            <person name="Stahl D.A."/>
            <person name="Arkin A.P."/>
            <person name="Dehal P."/>
            <person name="Stolyar S.M."/>
            <person name="Hazen T.C."/>
            <person name="Woyke T.J."/>
        </authorList>
    </citation>
    <scope>NUCLEOTIDE SEQUENCE [LARGE SCALE GENOMIC DNA]</scope>
    <source>
        <strain evidence="4 5">JJ</strain>
    </source>
</reference>
<proteinExistence type="predicted"/>
<dbReference type="InterPro" id="IPR001303">
    <property type="entry name" value="Aldolase_II/adducin_N"/>
</dbReference>
<comment type="caution">
    <text evidence="4">The sequence shown here is derived from an EMBL/GenBank/DDBJ whole genome shotgun (WGS) entry which is preliminary data.</text>
</comment>
<dbReference type="PANTHER" id="PTHR22789:SF0">
    <property type="entry name" value="3-OXO-TETRONATE 4-PHOSPHATE DECARBOXYLASE-RELATED"/>
    <property type="match status" value="1"/>
</dbReference>
<name>E1JZB3_SOLFR</name>
<dbReference type="Gene3D" id="3.40.225.10">
    <property type="entry name" value="Class II aldolase/adducin N-terminal domain"/>
    <property type="match status" value="1"/>
</dbReference>
<dbReference type="GO" id="GO:0046872">
    <property type="term" value="F:metal ion binding"/>
    <property type="evidence" value="ECO:0007669"/>
    <property type="project" value="UniProtKB-KW"/>
</dbReference>
<dbReference type="AlphaFoldDB" id="E1JZB3"/>
<dbReference type="RefSeq" id="WP_005995148.1">
    <property type="nucleotide sequence ID" value="NZ_AECZ01000022.1"/>
</dbReference>
<dbReference type="SUPFAM" id="SSF53639">
    <property type="entry name" value="AraD/HMP-PK domain-like"/>
    <property type="match status" value="1"/>
</dbReference>
<dbReference type="STRING" id="596151.DesfrDRAFT_2962"/>
<dbReference type="GO" id="GO:0016832">
    <property type="term" value="F:aldehyde-lyase activity"/>
    <property type="evidence" value="ECO:0007669"/>
    <property type="project" value="TreeGrafter"/>
</dbReference>
<dbReference type="SMART" id="SM01007">
    <property type="entry name" value="Aldolase_II"/>
    <property type="match status" value="1"/>
</dbReference>
<dbReference type="PANTHER" id="PTHR22789">
    <property type="entry name" value="FUCULOSE PHOSPHATE ALDOLASE"/>
    <property type="match status" value="1"/>
</dbReference>
<dbReference type="OrthoDB" id="5291399at2"/>
<dbReference type="eggNOG" id="COG0235">
    <property type="taxonomic scope" value="Bacteria"/>
</dbReference>
<dbReference type="InterPro" id="IPR050197">
    <property type="entry name" value="Aldolase_class_II_sugar_metab"/>
</dbReference>
<protein>
    <submittedName>
        <fullName evidence="4">Class II aldolase/adducin family protein</fullName>
    </submittedName>
</protein>
<keyword evidence="5" id="KW-1185">Reference proteome</keyword>
<dbReference type="EMBL" id="AECZ01000022">
    <property type="protein sequence ID" value="EFL50273.1"/>
    <property type="molecule type" value="Genomic_DNA"/>
</dbReference>
<keyword evidence="2" id="KW-0456">Lyase</keyword>
<evidence type="ECO:0000256" key="1">
    <source>
        <dbReference type="ARBA" id="ARBA00022723"/>
    </source>
</evidence>
<accession>E1JZB3</accession>
<feature type="domain" description="Class II aldolase/adducin N-terminal" evidence="3">
    <location>
        <begin position="10"/>
        <end position="194"/>
    </location>
</feature>
<dbReference type="InterPro" id="IPR036409">
    <property type="entry name" value="Aldolase_II/adducin_N_sf"/>
</dbReference>
<sequence>MDTETTRIFEELCFATRILAGEGILDGFGHVSARHPRHGDRYYLVRDNAAEPGDAGNFMELDLESNPIAKDCANPSIERFLHGEIYKARSDVNAIVHTHAPALIPFGVSKTQLQPLYHMCGFLAYGVPVFDIRQDNGMTDMLITSQELGFSLARCLDKSALVLMRGHGATVVGASVKEAVFRAIYATLNAQAQPVAMQLGNPTYLCAQEAFLADDLHRSVMHRPWKFLVRKWCDNE</sequence>
<dbReference type="Proteomes" id="UP000006250">
    <property type="component" value="Unassembled WGS sequence"/>
</dbReference>